<feature type="compositionally biased region" description="Basic and acidic residues" evidence="1">
    <location>
        <begin position="203"/>
        <end position="228"/>
    </location>
</feature>
<sequence length="398" mass="42423">LGADEGGPRHASPPGGGGGGDAGGDGGPILPPPGSARWPSPSRKAGDGTTILLEPAFGSHRPGSNAVLAFAEGYDLSIYLAFVESLRATDYDGDVVFSISVESRLKPGVRDYLRSVRPGPDGRGINVVAYEVEWTCFTQKGEPADGSREGMHPCRMDGAFGGGRGGAEAVDDPREPRPVPEDELADAHRRQGRLVPARPVRGAHGEGGRERRASPLRGECRRGQDRHVGLQPQVADDRVREEGDRAVPRGAGHMLGVDDRQPGRHRDVPPRDGGRVRRHALQAEGVRPGISQLPLLLEEARPGRGRRRGNIVADRARAGEGHHKQPGRAPDQAAEGVGHVRPGEGAGPELGRFHEQGGPPDGQGQGGQRHDKAQEERVRAETEDLTKIALLFIIYESE</sequence>
<feature type="compositionally biased region" description="Basic and acidic residues" evidence="1">
    <location>
        <begin position="171"/>
        <end position="189"/>
    </location>
</feature>
<comment type="caution">
    <text evidence="2">The sequence shown here is derived from an EMBL/GenBank/DDBJ whole genome shotgun (WGS) entry which is preliminary data.</text>
</comment>
<feature type="compositionally biased region" description="Gly residues" evidence="1">
    <location>
        <begin position="14"/>
        <end position="27"/>
    </location>
</feature>
<feature type="region of interest" description="Disordered" evidence="1">
    <location>
        <begin position="315"/>
        <end position="381"/>
    </location>
</feature>
<proteinExistence type="predicted"/>
<feature type="compositionally biased region" description="Basic and acidic residues" evidence="1">
    <location>
        <begin position="256"/>
        <end position="275"/>
    </location>
</feature>
<dbReference type="Proteomes" id="UP000266841">
    <property type="component" value="Unassembled WGS sequence"/>
</dbReference>
<keyword evidence="3" id="KW-1185">Reference proteome</keyword>
<evidence type="ECO:0000256" key="1">
    <source>
        <dbReference type="SAM" id="MobiDB-lite"/>
    </source>
</evidence>
<feature type="region of interest" description="Disordered" evidence="1">
    <location>
        <begin position="160"/>
        <end position="276"/>
    </location>
</feature>
<name>K0T807_THAOC</name>
<feature type="non-terminal residue" evidence="2">
    <location>
        <position position="1"/>
    </location>
</feature>
<dbReference type="OrthoDB" id="413746at2759"/>
<reference evidence="2 3" key="1">
    <citation type="journal article" date="2012" name="Genome Biol.">
        <title>Genome and low-iron response of an oceanic diatom adapted to chronic iron limitation.</title>
        <authorList>
            <person name="Lommer M."/>
            <person name="Specht M."/>
            <person name="Roy A.S."/>
            <person name="Kraemer L."/>
            <person name="Andreson R."/>
            <person name="Gutowska M.A."/>
            <person name="Wolf J."/>
            <person name="Bergner S.V."/>
            <person name="Schilhabel M.B."/>
            <person name="Klostermeier U.C."/>
            <person name="Beiko R.G."/>
            <person name="Rosenstiel P."/>
            <person name="Hippler M."/>
            <person name="Laroche J."/>
        </authorList>
    </citation>
    <scope>NUCLEOTIDE SEQUENCE [LARGE SCALE GENOMIC DNA]</scope>
    <source>
        <strain evidence="2 3">CCMP1005</strain>
    </source>
</reference>
<accession>K0T807</accession>
<feature type="compositionally biased region" description="Basic and acidic residues" evidence="1">
    <location>
        <begin position="368"/>
        <end position="381"/>
    </location>
</feature>
<feature type="region of interest" description="Disordered" evidence="1">
    <location>
        <begin position="1"/>
        <end position="49"/>
    </location>
</feature>
<organism evidence="2 3">
    <name type="scientific">Thalassiosira oceanica</name>
    <name type="common">Marine diatom</name>
    <dbReference type="NCBI Taxonomy" id="159749"/>
    <lineage>
        <taxon>Eukaryota</taxon>
        <taxon>Sar</taxon>
        <taxon>Stramenopiles</taxon>
        <taxon>Ochrophyta</taxon>
        <taxon>Bacillariophyta</taxon>
        <taxon>Coscinodiscophyceae</taxon>
        <taxon>Thalassiosirophycidae</taxon>
        <taxon>Thalassiosirales</taxon>
        <taxon>Thalassiosiraceae</taxon>
        <taxon>Thalassiosira</taxon>
    </lineage>
</organism>
<evidence type="ECO:0000313" key="3">
    <source>
        <dbReference type="Proteomes" id="UP000266841"/>
    </source>
</evidence>
<dbReference type="AlphaFoldDB" id="K0T807"/>
<protein>
    <submittedName>
        <fullName evidence="2">Uncharacterized protein</fullName>
    </submittedName>
</protein>
<feature type="compositionally biased region" description="Basic and acidic residues" evidence="1">
    <location>
        <begin position="235"/>
        <end position="247"/>
    </location>
</feature>
<gene>
    <name evidence="2" type="ORF">THAOC_09236</name>
</gene>
<dbReference type="EMBL" id="AGNL01009981">
    <property type="protein sequence ID" value="EJK69496.1"/>
    <property type="molecule type" value="Genomic_DNA"/>
</dbReference>
<evidence type="ECO:0000313" key="2">
    <source>
        <dbReference type="EMBL" id="EJK69496.1"/>
    </source>
</evidence>